<keyword evidence="3" id="KW-1185">Reference proteome</keyword>
<protein>
    <recommendedName>
        <fullName evidence="1">Prokaryotic-type class I peptide chain release factors domain-containing protein</fullName>
    </recommendedName>
</protein>
<dbReference type="GO" id="GO:0004045">
    <property type="term" value="F:peptidyl-tRNA hydrolase activity"/>
    <property type="evidence" value="ECO:0007669"/>
    <property type="project" value="TreeGrafter"/>
</dbReference>
<dbReference type="EMBL" id="CYKH01000609">
    <property type="protein sequence ID" value="CUG06603.1"/>
    <property type="molecule type" value="Genomic_DNA"/>
</dbReference>
<dbReference type="AlphaFoldDB" id="A0A0S4IXK6"/>
<dbReference type="InterPro" id="IPR052104">
    <property type="entry name" value="Mito_Release_Factor_mL62"/>
</dbReference>
<dbReference type="InterPro" id="IPR000352">
    <property type="entry name" value="Pep_chain_release_fac_I"/>
</dbReference>
<organism evidence="2 3">
    <name type="scientific">Bodo saltans</name>
    <name type="common">Flagellated protozoan</name>
    <dbReference type="NCBI Taxonomy" id="75058"/>
    <lineage>
        <taxon>Eukaryota</taxon>
        <taxon>Discoba</taxon>
        <taxon>Euglenozoa</taxon>
        <taxon>Kinetoplastea</taxon>
        <taxon>Metakinetoplastina</taxon>
        <taxon>Eubodonida</taxon>
        <taxon>Bodonidae</taxon>
        <taxon>Bodo</taxon>
    </lineage>
</organism>
<gene>
    <name evidence="2" type="ORF">BSAL_73195</name>
</gene>
<dbReference type="GO" id="GO:0005762">
    <property type="term" value="C:mitochondrial large ribosomal subunit"/>
    <property type="evidence" value="ECO:0007669"/>
    <property type="project" value="TreeGrafter"/>
</dbReference>
<dbReference type="OMA" id="SCHEHRS"/>
<dbReference type="PANTHER" id="PTHR11075:SF54">
    <property type="entry name" value="LARGE RIBOSOMAL SUBUNIT PROTEIN ML62"/>
    <property type="match status" value="1"/>
</dbReference>
<dbReference type="GO" id="GO:0016150">
    <property type="term" value="F:translation release factor activity, codon nonspecific"/>
    <property type="evidence" value="ECO:0007669"/>
    <property type="project" value="TreeGrafter"/>
</dbReference>
<dbReference type="Pfam" id="PF00472">
    <property type="entry name" value="RF-1"/>
    <property type="match status" value="1"/>
</dbReference>
<feature type="domain" description="Prokaryotic-type class I peptide chain release factors" evidence="1">
    <location>
        <begin position="73"/>
        <end position="189"/>
    </location>
</feature>
<proteinExistence type="predicted"/>
<evidence type="ECO:0000259" key="1">
    <source>
        <dbReference type="Pfam" id="PF00472"/>
    </source>
</evidence>
<sequence>MWRNHLYRCRNKYSQSSSHVCALLSSPLHVHRQFYHLLAVDSAHSTTMIIARRYSQVTNFKVPGYNRLSFRDVIIPDTSYEIRTSRGSGPGGQGANCSSNKVELRVRVVDLLELLDDDTYSNLIRQQSGKALTSDGELLIVSSHDNRSALKNKEICIDMVKEMIVKASWVPPVEADPVETSQATITRHKVERRKKGMALKMRSSVRQGKW</sequence>
<dbReference type="GO" id="GO:0070126">
    <property type="term" value="P:mitochondrial translational termination"/>
    <property type="evidence" value="ECO:0007669"/>
    <property type="project" value="TreeGrafter"/>
</dbReference>
<dbReference type="PANTHER" id="PTHR11075">
    <property type="entry name" value="PEPTIDE CHAIN RELEASE FACTOR"/>
    <property type="match status" value="1"/>
</dbReference>
<dbReference type="Gene3D" id="3.30.160.20">
    <property type="match status" value="1"/>
</dbReference>
<accession>A0A0S4IXK6</accession>
<reference evidence="3" key="1">
    <citation type="submission" date="2015-09" db="EMBL/GenBank/DDBJ databases">
        <authorList>
            <consortium name="Pathogen Informatics"/>
        </authorList>
    </citation>
    <scope>NUCLEOTIDE SEQUENCE [LARGE SCALE GENOMIC DNA]</scope>
    <source>
        <strain evidence="3">Lake Konstanz</strain>
    </source>
</reference>
<dbReference type="OrthoDB" id="270639at2759"/>
<name>A0A0S4IXK6_BODSA</name>
<dbReference type="VEuPathDB" id="TriTrypDB:BSAL_73195"/>
<dbReference type="SUPFAM" id="SSF110916">
    <property type="entry name" value="Peptidyl-tRNA hydrolase domain-like"/>
    <property type="match status" value="1"/>
</dbReference>
<evidence type="ECO:0000313" key="3">
    <source>
        <dbReference type="Proteomes" id="UP000051952"/>
    </source>
</evidence>
<dbReference type="Proteomes" id="UP000051952">
    <property type="component" value="Unassembled WGS sequence"/>
</dbReference>
<evidence type="ECO:0000313" key="2">
    <source>
        <dbReference type="EMBL" id="CUG06603.1"/>
    </source>
</evidence>